<dbReference type="STRING" id="644223.C4R3L2"/>
<keyword evidence="2" id="KW-0648">Protein biosynthesis</keyword>
<accession>C4R3L2</accession>
<dbReference type="Proteomes" id="UP000000314">
    <property type="component" value="Chromosome 3"/>
</dbReference>
<dbReference type="OrthoDB" id="4703at2759"/>
<dbReference type="InterPro" id="IPR015943">
    <property type="entry name" value="WD40/YVTN_repeat-like_dom_sf"/>
</dbReference>
<feature type="compositionally biased region" description="Polar residues" evidence="1">
    <location>
        <begin position="42"/>
        <end position="51"/>
    </location>
</feature>
<sequence>MARRSQRISEKPIKSESLDKVSSDLDVSVRTSSRVENDTDSDYINTSTVSGASDEKGQQATKKNLSKPKKRSKNKTESDSIPAYFEWRSSNPDYEKLDDDPYLDELLHFENTLQKIDSSSRVTALALKDRIFYCYGFNFGIVKSVIDRREEWVTNVFHPSVSTVASGKYNIREIDLASFPETNYQPLVKMDDTLPKLDRTISLKLDDSQTMTHIHPSMLIEIPNENDRVAKLLNTGGFVLETIWLPSYVAEKVPAYLLISLKDHDPQDGAFNPQFSVFKRQQYPSALQFYKINPNNLNSILLVTIYLKTGGLTNLKVLSAEDNVVQLIALSSEKTIHLYKLILEDTKSEICLTVDKPSLELSVKDLLITSFDMISPDRIIFGTSSGTIGEFDLSNKDPFSPVYLYQTPLQSIVLLKTNGSDLLYEDSLNSELVVITSMDYKSLILDLADIIKLVRTAIKQRYFLNQIEYSPFAKVFIATDDTASLTLFASRDSTAIISGASHTNRINRIGISPLHPMALSGSVDGEVRISNSFSSIFFMARSKSRPVSLCLWKLEHSSSEDAFRLVSHLKVGKAEQKVTLDATIFPNSITFTSLSWNESISSCNLYAAGSACGLVILEALESGTTKK</sequence>
<dbReference type="GO" id="GO:0003743">
    <property type="term" value="F:translation initiation factor activity"/>
    <property type="evidence" value="ECO:0007669"/>
    <property type="project" value="UniProtKB-KW"/>
</dbReference>
<proteinExistence type="predicted"/>
<protein>
    <submittedName>
        <fullName evidence="2">One of six subunits of RNA polymerase III transcription initiation factor complex (TFIIIC)</fullName>
    </submittedName>
</protein>
<dbReference type="Gene3D" id="2.130.10.10">
    <property type="entry name" value="YVTN repeat-like/Quinoprotein amine dehydrogenase"/>
    <property type="match status" value="1"/>
</dbReference>
<dbReference type="InParanoid" id="C4R3L2"/>
<keyword evidence="2" id="KW-0396">Initiation factor</keyword>
<dbReference type="InterPro" id="IPR036322">
    <property type="entry name" value="WD40_repeat_dom_sf"/>
</dbReference>
<dbReference type="eggNOG" id="ENOG502S1WJ">
    <property type="taxonomic scope" value="Eukaryota"/>
</dbReference>
<dbReference type="GeneID" id="8199398"/>
<feature type="compositionally biased region" description="Basic residues" evidence="1">
    <location>
        <begin position="64"/>
        <end position="73"/>
    </location>
</feature>
<evidence type="ECO:0000313" key="3">
    <source>
        <dbReference type="Proteomes" id="UP000000314"/>
    </source>
</evidence>
<dbReference type="EMBL" id="FN392321">
    <property type="protein sequence ID" value="CAY70049.1"/>
    <property type="molecule type" value="Genomic_DNA"/>
</dbReference>
<evidence type="ECO:0000313" key="2">
    <source>
        <dbReference type="EMBL" id="CAY70049.1"/>
    </source>
</evidence>
<dbReference type="KEGG" id="ppa:PAS_chr3_0118"/>
<gene>
    <name evidence="2" type="ordered locus">PAS_chr3_0118</name>
</gene>
<dbReference type="RefSeq" id="XP_002492327.1">
    <property type="nucleotide sequence ID" value="XM_002492282.1"/>
</dbReference>
<name>C4R3L2_KOMPG</name>
<feature type="region of interest" description="Disordered" evidence="1">
    <location>
        <begin position="1"/>
        <end position="77"/>
    </location>
</feature>
<organism evidence="2 3">
    <name type="scientific">Komagataella phaffii (strain GS115 / ATCC 20864)</name>
    <name type="common">Yeast</name>
    <name type="synonym">Pichia pastoris</name>
    <dbReference type="NCBI Taxonomy" id="644223"/>
    <lineage>
        <taxon>Eukaryota</taxon>
        <taxon>Fungi</taxon>
        <taxon>Dikarya</taxon>
        <taxon>Ascomycota</taxon>
        <taxon>Saccharomycotina</taxon>
        <taxon>Pichiomycetes</taxon>
        <taxon>Pichiales</taxon>
        <taxon>Pichiaceae</taxon>
        <taxon>Komagataella</taxon>
    </lineage>
</organism>
<dbReference type="SUPFAM" id="SSF50978">
    <property type="entry name" value="WD40 repeat-like"/>
    <property type="match status" value="1"/>
</dbReference>
<reference evidence="2 3" key="1">
    <citation type="journal article" date="2009" name="Nat. Biotechnol.">
        <title>Genome sequence of the recombinant protein production host Pichia pastoris.</title>
        <authorList>
            <person name="De Schutter K."/>
            <person name="Lin Y.C."/>
            <person name="Tiels P."/>
            <person name="Van Hecke A."/>
            <person name="Glinka S."/>
            <person name="Weber-Lehmann J."/>
            <person name="Rouze P."/>
            <person name="Van de Peer Y."/>
            <person name="Callewaert N."/>
        </authorList>
    </citation>
    <scope>NUCLEOTIDE SEQUENCE [LARGE SCALE GENOMIC DNA]</scope>
    <source>
        <strain evidence="3">GS115 / ATCC 20864</strain>
    </source>
</reference>
<dbReference type="OMA" id="RLWKWDY"/>
<feature type="compositionally biased region" description="Basic and acidic residues" evidence="1">
    <location>
        <begin position="7"/>
        <end position="23"/>
    </location>
</feature>
<dbReference type="FunCoup" id="C4R3L2">
    <property type="interactions" value="235"/>
</dbReference>
<dbReference type="AlphaFoldDB" id="C4R3L2"/>
<dbReference type="HOGENOM" id="CLU_436209_0_0_1"/>
<evidence type="ECO:0000256" key="1">
    <source>
        <dbReference type="SAM" id="MobiDB-lite"/>
    </source>
</evidence>
<keyword evidence="3" id="KW-1185">Reference proteome</keyword>